<dbReference type="Proteomes" id="UP001479436">
    <property type="component" value="Unassembled WGS sequence"/>
</dbReference>
<feature type="compositionally biased region" description="Low complexity" evidence="1">
    <location>
        <begin position="85"/>
        <end position="104"/>
    </location>
</feature>
<evidence type="ECO:0000256" key="1">
    <source>
        <dbReference type="SAM" id="MobiDB-lite"/>
    </source>
</evidence>
<dbReference type="EMBL" id="JASJQH010000221">
    <property type="protein sequence ID" value="KAK9765828.1"/>
    <property type="molecule type" value="Genomic_DNA"/>
</dbReference>
<accession>A0ABR2WWH5</accession>
<feature type="region of interest" description="Disordered" evidence="1">
    <location>
        <begin position="1"/>
        <end position="167"/>
    </location>
</feature>
<sequence length="167" mass="18365">MRTANHSELDLEYQQLDDTANQQSNSRNQRELSEEGGIPINSNRKSRHDDGPELQGSSLSLMTPIETHVSRTRGRRNSHTPLINSKVSSVSPSPSPSVNASVHSFSLLAGKTDKPLPLSFSSSFHRRGVDNDSSDTESDHRNDDSSDSEEELTDDRSETSSLDSLIS</sequence>
<protein>
    <submittedName>
        <fullName evidence="2">Uncharacterized protein</fullName>
    </submittedName>
</protein>
<evidence type="ECO:0000313" key="2">
    <source>
        <dbReference type="EMBL" id="KAK9765828.1"/>
    </source>
</evidence>
<evidence type="ECO:0000313" key="3">
    <source>
        <dbReference type="Proteomes" id="UP001479436"/>
    </source>
</evidence>
<proteinExistence type="predicted"/>
<keyword evidence="3" id="KW-1185">Reference proteome</keyword>
<reference evidence="2 3" key="1">
    <citation type="submission" date="2023-04" db="EMBL/GenBank/DDBJ databases">
        <title>Genome of Basidiobolus ranarum AG-B5.</title>
        <authorList>
            <person name="Stajich J.E."/>
            <person name="Carter-House D."/>
            <person name="Gryganskyi A."/>
        </authorList>
    </citation>
    <scope>NUCLEOTIDE SEQUENCE [LARGE SCALE GENOMIC DNA]</scope>
    <source>
        <strain evidence="2 3">AG-B5</strain>
    </source>
</reference>
<name>A0ABR2WWH5_9FUNG</name>
<gene>
    <name evidence="2" type="ORF">K7432_005545</name>
</gene>
<feature type="compositionally biased region" description="Polar residues" evidence="1">
    <location>
        <begin position="16"/>
        <end position="27"/>
    </location>
</feature>
<organism evidence="2 3">
    <name type="scientific">Basidiobolus ranarum</name>
    <dbReference type="NCBI Taxonomy" id="34480"/>
    <lineage>
        <taxon>Eukaryota</taxon>
        <taxon>Fungi</taxon>
        <taxon>Fungi incertae sedis</taxon>
        <taxon>Zoopagomycota</taxon>
        <taxon>Entomophthoromycotina</taxon>
        <taxon>Basidiobolomycetes</taxon>
        <taxon>Basidiobolales</taxon>
        <taxon>Basidiobolaceae</taxon>
        <taxon>Basidiobolus</taxon>
    </lineage>
</organism>
<comment type="caution">
    <text evidence="2">The sequence shown here is derived from an EMBL/GenBank/DDBJ whole genome shotgun (WGS) entry which is preliminary data.</text>
</comment>